<proteinExistence type="inferred from homology"/>
<dbReference type="Proteomes" id="UP000295724">
    <property type="component" value="Unassembled WGS sequence"/>
</dbReference>
<dbReference type="GO" id="GO:0009231">
    <property type="term" value="P:riboflavin biosynthetic process"/>
    <property type="evidence" value="ECO:0007669"/>
    <property type="project" value="InterPro"/>
</dbReference>
<dbReference type="NCBIfam" id="NF004162">
    <property type="entry name" value="PRK05627.1-5"/>
    <property type="match status" value="1"/>
</dbReference>
<gene>
    <name evidence="17" type="ORF">C8D91_2349</name>
</gene>
<dbReference type="GO" id="GO:0009398">
    <property type="term" value="P:FMN biosynthetic process"/>
    <property type="evidence" value="ECO:0007669"/>
    <property type="project" value="UniProtKB-UniRule"/>
</dbReference>
<comment type="pathway">
    <text evidence="3 15">Cofactor biosynthesis; FMN biosynthesis; FMN from riboflavin (ATP route): step 1/1.</text>
</comment>
<dbReference type="EMBL" id="SNZB01000005">
    <property type="protein sequence ID" value="TDR18429.1"/>
    <property type="molecule type" value="Genomic_DNA"/>
</dbReference>
<evidence type="ECO:0000256" key="7">
    <source>
        <dbReference type="ARBA" id="ARBA00022695"/>
    </source>
</evidence>
<dbReference type="InterPro" id="IPR014729">
    <property type="entry name" value="Rossmann-like_a/b/a_fold"/>
</dbReference>
<dbReference type="Gene3D" id="3.40.50.620">
    <property type="entry name" value="HUPs"/>
    <property type="match status" value="1"/>
</dbReference>
<evidence type="ECO:0000256" key="11">
    <source>
        <dbReference type="ARBA" id="ARBA00022840"/>
    </source>
</evidence>
<keyword evidence="7 15" id="KW-0548">Nucleotidyltransferase</keyword>
<dbReference type="InterPro" id="IPR023468">
    <property type="entry name" value="Riboflavin_kinase"/>
</dbReference>
<dbReference type="UniPathway" id="UPA00276">
    <property type="reaction ID" value="UER00406"/>
</dbReference>
<keyword evidence="12" id="KW-0511">Multifunctional enzyme</keyword>
<evidence type="ECO:0000313" key="17">
    <source>
        <dbReference type="EMBL" id="TDR18429.1"/>
    </source>
</evidence>
<name>A0A4R6XJA4_9GAMM</name>
<dbReference type="RefSeq" id="WP_099019575.1">
    <property type="nucleotide sequence ID" value="NZ_NIHB01000003.1"/>
</dbReference>
<dbReference type="EC" id="2.7.7.2" evidence="15"/>
<evidence type="ECO:0000256" key="12">
    <source>
        <dbReference type="ARBA" id="ARBA00023268"/>
    </source>
</evidence>
<keyword evidence="9 15" id="KW-0418">Kinase</keyword>
<keyword evidence="4 15" id="KW-0285">Flavoprotein</keyword>
<evidence type="ECO:0000256" key="1">
    <source>
        <dbReference type="ARBA" id="ARBA00002121"/>
    </source>
</evidence>
<dbReference type="GO" id="GO:0003919">
    <property type="term" value="F:FMN adenylyltransferase activity"/>
    <property type="evidence" value="ECO:0007669"/>
    <property type="project" value="UniProtKB-UniRule"/>
</dbReference>
<organism evidence="17 18">
    <name type="scientific">Marinicella litoralis</name>
    <dbReference type="NCBI Taxonomy" id="644220"/>
    <lineage>
        <taxon>Bacteria</taxon>
        <taxon>Pseudomonadati</taxon>
        <taxon>Pseudomonadota</taxon>
        <taxon>Gammaproteobacteria</taxon>
        <taxon>Lysobacterales</taxon>
        <taxon>Marinicellaceae</taxon>
        <taxon>Marinicella</taxon>
    </lineage>
</organism>
<accession>A0A4R6XJA4</accession>
<keyword evidence="5 15" id="KW-0288">FMN</keyword>
<evidence type="ECO:0000256" key="13">
    <source>
        <dbReference type="ARBA" id="ARBA00047880"/>
    </source>
</evidence>
<dbReference type="CDD" id="cd02064">
    <property type="entry name" value="FAD_synthetase_N"/>
    <property type="match status" value="1"/>
</dbReference>
<dbReference type="EC" id="2.7.1.26" evidence="15"/>
<dbReference type="AlphaFoldDB" id="A0A4R6XJA4"/>
<evidence type="ECO:0000259" key="16">
    <source>
        <dbReference type="SMART" id="SM00904"/>
    </source>
</evidence>
<dbReference type="InterPro" id="IPR015864">
    <property type="entry name" value="FAD_synthase"/>
</dbReference>
<evidence type="ECO:0000256" key="3">
    <source>
        <dbReference type="ARBA" id="ARBA00005201"/>
    </source>
</evidence>
<dbReference type="NCBIfam" id="TIGR00083">
    <property type="entry name" value="ribF"/>
    <property type="match status" value="1"/>
</dbReference>
<dbReference type="SUPFAM" id="SSF82114">
    <property type="entry name" value="Riboflavin kinase-like"/>
    <property type="match status" value="1"/>
</dbReference>
<sequence>MKIIRYPHHRPLSSDTCVTVGNFDGVHIGHQALIKKVVEEAQIRRCLSVVVTMNPLPIQYFSGRDALDILTSFKSKASLVAAMGVDVLCVLNFNHHLSQMSAKDFFNKILVGGLRAQYILVGDDFRFGKNRQGGFNQLLQWSQQLGLQTKSLDSIQKYQKRVSSTHIRKLLKDGNFNQSAQMLGRSFNLCGRVAHGRKKGRELGYPTINIELKRGGFPLHGVYVTHVRIEGSVYQSVTSVGLNPTVGGNAKRVEVHVLDFNREVYGQTVEVLFYKKLRNEVEFDSLNELIGAIEQDVIAGREFFASYKGELV</sequence>
<comment type="caution">
    <text evidence="17">The sequence shown here is derived from an EMBL/GenBank/DDBJ whole genome shotgun (WGS) entry which is preliminary data.</text>
</comment>
<evidence type="ECO:0000256" key="15">
    <source>
        <dbReference type="PIRNR" id="PIRNR004491"/>
    </source>
</evidence>
<evidence type="ECO:0000256" key="6">
    <source>
        <dbReference type="ARBA" id="ARBA00022679"/>
    </source>
</evidence>
<protein>
    <recommendedName>
        <fullName evidence="15">Riboflavin biosynthesis protein</fullName>
    </recommendedName>
    <domain>
        <recommendedName>
            <fullName evidence="15">Riboflavin kinase</fullName>
            <ecNumber evidence="15">2.7.1.26</ecNumber>
        </recommendedName>
        <alternativeName>
            <fullName evidence="15">Flavokinase</fullName>
        </alternativeName>
    </domain>
    <domain>
        <recommendedName>
            <fullName evidence="15">FMN adenylyltransferase</fullName>
            <ecNumber evidence="15">2.7.7.2</ecNumber>
        </recommendedName>
        <alternativeName>
            <fullName evidence="15">FAD pyrophosphorylase</fullName>
        </alternativeName>
        <alternativeName>
            <fullName evidence="15">FAD synthase</fullName>
        </alternativeName>
    </domain>
</protein>
<dbReference type="InterPro" id="IPR023465">
    <property type="entry name" value="Riboflavin_kinase_dom_sf"/>
</dbReference>
<comment type="similarity">
    <text evidence="15">Belongs to the ribF family.</text>
</comment>
<feature type="domain" description="Riboflavin kinase" evidence="16">
    <location>
        <begin position="182"/>
        <end position="305"/>
    </location>
</feature>
<dbReference type="UniPathway" id="UPA00277">
    <property type="reaction ID" value="UER00407"/>
</dbReference>
<keyword evidence="10 15" id="KW-0274">FAD</keyword>
<comment type="pathway">
    <text evidence="2 15">Cofactor biosynthesis; FAD biosynthesis; FAD from FMN: step 1/1.</text>
</comment>
<dbReference type="GO" id="GO:0006747">
    <property type="term" value="P:FAD biosynthetic process"/>
    <property type="evidence" value="ECO:0007669"/>
    <property type="project" value="UniProtKB-UniRule"/>
</dbReference>
<keyword evidence="11 15" id="KW-0067">ATP-binding</keyword>
<evidence type="ECO:0000256" key="2">
    <source>
        <dbReference type="ARBA" id="ARBA00004726"/>
    </source>
</evidence>
<evidence type="ECO:0000256" key="10">
    <source>
        <dbReference type="ARBA" id="ARBA00022827"/>
    </source>
</evidence>
<dbReference type="NCBIfam" id="NF004163">
    <property type="entry name" value="PRK05627.1-6"/>
    <property type="match status" value="1"/>
</dbReference>
<evidence type="ECO:0000256" key="14">
    <source>
        <dbReference type="ARBA" id="ARBA00049494"/>
    </source>
</evidence>
<evidence type="ECO:0000256" key="5">
    <source>
        <dbReference type="ARBA" id="ARBA00022643"/>
    </source>
</evidence>
<keyword evidence="18" id="KW-1185">Reference proteome</keyword>
<dbReference type="NCBIfam" id="TIGR00125">
    <property type="entry name" value="cyt_tran_rel"/>
    <property type="match status" value="1"/>
</dbReference>
<dbReference type="SMART" id="SM00904">
    <property type="entry name" value="Flavokinase"/>
    <property type="match status" value="1"/>
</dbReference>
<dbReference type="InterPro" id="IPR002606">
    <property type="entry name" value="Riboflavin_kinase_bac"/>
</dbReference>
<dbReference type="NCBIfam" id="NF004159">
    <property type="entry name" value="PRK05627.1-2"/>
    <property type="match status" value="1"/>
</dbReference>
<comment type="function">
    <text evidence="1">Catalyzes the phosphorylation of riboflavin to FMN followed by the adenylation of FMN to FAD.</text>
</comment>
<dbReference type="PIRSF" id="PIRSF004491">
    <property type="entry name" value="FAD_Synth"/>
    <property type="match status" value="1"/>
</dbReference>
<dbReference type="OrthoDB" id="9803667at2"/>
<dbReference type="Pfam" id="PF01687">
    <property type="entry name" value="Flavokinase"/>
    <property type="match status" value="1"/>
</dbReference>
<evidence type="ECO:0000256" key="9">
    <source>
        <dbReference type="ARBA" id="ARBA00022777"/>
    </source>
</evidence>
<dbReference type="Gene3D" id="2.40.30.30">
    <property type="entry name" value="Riboflavin kinase-like"/>
    <property type="match status" value="1"/>
</dbReference>
<keyword evidence="8 15" id="KW-0547">Nucleotide-binding</keyword>
<evidence type="ECO:0000256" key="4">
    <source>
        <dbReference type="ARBA" id="ARBA00022630"/>
    </source>
</evidence>
<dbReference type="PANTHER" id="PTHR22749">
    <property type="entry name" value="RIBOFLAVIN KINASE/FMN ADENYLYLTRANSFERASE"/>
    <property type="match status" value="1"/>
</dbReference>
<comment type="catalytic activity">
    <reaction evidence="13 15">
        <text>riboflavin + ATP = FMN + ADP + H(+)</text>
        <dbReference type="Rhea" id="RHEA:14357"/>
        <dbReference type="ChEBI" id="CHEBI:15378"/>
        <dbReference type="ChEBI" id="CHEBI:30616"/>
        <dbReference type="ChEBI" id="CHEBI:57986"/>
        <dbReference type="ChEBI" id="CHEBI:58210"/>
        <dbReference type="ChEBI" id="CHEBI:456216"/>
        <dbReference type="EC" id="2.7.1.26"/>
    </reaction>
</comment>
<dbReference type="GO" id="GO:0008531">
    <property type="term" value="F:riboflavin kinase activity"/>
    <property type="evidence" value="ECO:0007669"/>
    <property type="project" value="UniProtKB-UniRule"/>
</dbReference>
<dbReference type="PANTHER" id="PTHR22749:SF6">
    <property type="entry name" value="RIBOFLAVIN KINASE"/>
    <property type="match status" value="1"/>
</dbReference>
<dbReference type="SUPFAM" id="SSF52374">
    <property type="entry name" value="Nucleotidylyl transferase"/>
    <property type="match status" value="1"/>
</dbReference>
<comment type="catalytic activity">
    <reaction evidence="14 15">
        <text>FMN + ATP + H(+) = FAD + diphosphate</text>
        <dbReference type="Rhea" id="RHEA:17237"/>
        <dbReference type="ChEBI" id="CHEBI:15378"/>
        <dbReference type="ChEBI" id="CHEBI:30616"/>
        <dbReference type="ChEBI" id="CHEBI:33019"/>
        <dbReference type="ChEBI" id="CHEBI:57692"/>
        <dbReference type="ChEBI" id="CHEBI:58210"/>
        <dbReference type="EC" id="2.7.7.2"/>
    </reaction>
</comment>
<evidence type="ECO:0000313" key="18">
    <source>
        <dbReference type="Proteomes" id="UP000295724"/>
    </source>
</evidence>
<keyword evidence="6 15" id="KW-0808">Transferase</keyword>
<reference evidence="17 18" key="1">
    <citation type="submission" date="2019-03" db="EMBL/GenBank/DDBJ databases">
        <title>Genomic Encyclopedia of Type Strains, Phase IV (KMG-IV): sequencing the most valuable type-strain genomes for metagenomic binning, comparative biology and taxonomic classification.</title>
        <authorList>
            <person name="Goeker M."/>
        </authorList>
    </citation>
    <scope>NUCLEOTIDE SEQUENCE [LARGE SCALE GENOMIC DNA]</scope>
    <source>
        <strain evidence="17 18">DSM 25488</strain>
    </source>
</reference>
<dbReference type="NCBIfam" id="NF004160">
    <property type="entry name" value="PRK05627.1-3"/>
    <property type="match status" value="1"/>
</dbReference>
<dbReference type="FunFam" id="3.40.50.620:FF:000021">
    <property type="entry name" value="Riboflavin biosynthesis protein"/>
    <property type="match status" value="1"/>
</dbReference>
<dbReference type="Pfam" id="PF06574">
    <property type="entry name" value="FAD_syn"/>
    <property type="match status" value="1"/>
</dbReference>
<dbReference type="InterPro" id="IPR015865">
    <property type="entry name" value="Riboflavin_kinase_bac/euk"/>
</dbReference>
<dbReference type="InterPro" id="IPR004821">
    <property type="entry name" value="Cyt_trans-like"/>
</dbReference>
<dbReference type="GO" id="GO:0005524">
    <property type="term" value="F:ATP binding"/>
    <property type="evidence" value="ECO:0007669"/>
    <property type="project" value="UniProtKB-UniRule"/>
</dbReference>
<evidence type="ECO:0000256" key="8">
    <source>
        <dbReference type="ARBA" id="ARBA00022741"/>
    </source>
</evidence>